<dbReference type="GeneID" id="96749087"/>
<dbReference type="GO" id="GO:0006508">
    <property type="term" value="P:proteolysis"/>
    <property type="evidence" value="ECO:0007669"/>
    <property type="project" value="UniProtKB-KW"/>
</dbReference>
<dbReference type="PANTHER" id="PTHR14389:SF3">
    <property type="entry name" value="PROTEIN FAM111A-LIKE"/>
    <property type="match status" value="1"/>
</dbReference>
<proteinExistence type="predicted"/>
<name>A0A1R1SMI6_9ACTN</name>
<reference evidence="2 3" key="1">
    <citation type="submission" date="2013-05" db="EMBL/GenBank/DDBJ databases">
        <title>Genome sequence of Streptomyces sparsogenes DSM 40356.</title>
        <authorList>
            <person name="Coyne S."/>
            <person name="Seebeck F.P."/>
        </authorList>
    </citation>
    <scope>NUCLEOTIDE SEQUENCE [LARGE SCALE GENOMIC DNA]</scope>
    <source>
        <strain evidence="2 3">DSM 40356</strain>
    </source>
</reference>
<evidence type="ECO:0000313" key="2">
    <source>
        <dbReference type="EMBL" id="OMI39524.1"/>
    </source>
</evidence>
<dbReference type="EMBL" id="ASQP01000153">
    <property type="protein sequence ID" value="OMI39524.1"/>
    <property type="molecule type" value="Genomic_DNA"/>
</dbReference>
<dbReference type="AlphaFoldDB" id="A0A1R1SMI6"/>
<dbReference type="InterPro" id="IPR043504">
    <property type="entry name" value="Peptidase_S1_PA_chymotrypsin"/>
</dbReference>
<sequence length="344" mass="38366">MPHFLDALPFDWSRPESRELLDFLAGIHFREGPVVEFAVRAGVKPATIAWDRPMYSVWHDLITKARNQNRLRTLLEQVAENDEAVALRLGELTAADPVVEAPAGADTGVVWKGFDARGAWERQIFDEPTLLDVAFMRRGVELAPAVARLLVTLEGGRAYGTAFRIGGDLLLTNHHVLYDPGPSGFRPARDVEAWLHYELDTAARHRVPTVVRCRPETITGDRAHDWAVIRTAEPLPDGIPVIELAAGEQVSVGERVYIIQHPHGGVKKIGMHHNVVRHVDDDVIQYWTDTEAGSSGSPVFDERWQLIALHHRWLAVEDSGKREFRNQGRRISRVAEGLAAAGVL</sequence>
<dbReference type="InterPro" id="IPR009003">
    <property type="entry name" value="Peptidase_S1_PA"/>
</dbReference>
<dbReference type="SUPFAM" id="SSF50494">
    <property type="entry name" value="Trypsin-like serine proteases"/>
    <property type="match status" value="1"/>
</dbReference>
<dbReference type="Gene3D" id="2.40.10.10">
    <property type="entry name" value="Trypsin-like serine proteases"/>
    <property type="match status" value="2"/>
</dbReference>
<dbReference type="RefSeq" id="WP_065963309.1">
    <property type="nucleotide sequence ID" value="NZ_ASQP01000153.1"/>
</dbReference>
<keyword evidence="2" id="KW-0378">Hydrolase</keyword>
<dbReference type="Proteomes" id="UP000186168">
    <property type="component" value="Unassembled WGS sequence"/>
</dbReference>
<evidence type="ECO:0000259" key="1">
    <source>
        <dbReference type="Pfam" id="PF19955"/>
    </source>
</evidence>
<keyword evidence="2" id="KW-0645">Protease</keyword>
<keyword evidence="3" id="KW-1185">Reference proteome</keyword>
<dbReference type="STRING" id="67365.GCA_001704635_06976"/>
<organism evidence="2 3">
    <name type="scientific">Streptomyces sparsogenes DSM 40356</name>
    <dbReference type="NCBI Taxonomy" id="1331668"/>
    <lineage>
        <taxon>Bacteria</taxon>
        <taxon>Bacillati</taxon>
        <taxon>Actinomycetota</taxon>
        <taxon>Actinomycetes</taxon>
        <taxon>Kitasatosporales</taxon>
        <taxon>Streptomycetaceae</taxon>
        <taxon>Streptomyces</taxon>
    </lineage>
</organism>
<feature type="domain" description="Effector-associated" evidence="1">
    <location>
        <begin position="11"/>
        <end position="82"/>
    </location>
</feature>
<gene>
    <name evidence="2" type="ORF">SPAR_10372</name>
</gene>
<accession>A0A1R1SMI6</accession>
<protein>
    <submittedName>
        <fullName evidence="2">Serine protease</fullName>
    </submittedName>
</protein>
<evidence type="ECO:0000313" key="3">
    <source>
        <dbReference type="Proteomes" id="UP000186168"/>
    </source>
</evidence>
<dbReference type="Pfam" id="PF13365">
    <property type="entry name" value="Trypsin_2"/>
    <property type="match status" value="1"/>
</dbReference>
<dbReference type="PANTHER" id="PTHR14389">
    <property type="entry name" value="SI:CH1073-475A24.1"/>
    <property type="match status" value="1"/>
</dbReference>
<dbReference type="InterPro" id="IPR045430">
    <property type="entry name" value="EAD1"/>
</dbReference>
<comment type="caution">
    <text evidence="2">The sequence shown here is derived from an EMBL/GenBank/DDBJ whole genome shotgun (WGS) entry which is preliminary data.</text>
</comment>
<dbReference type="GO" id="GO:0008233">
    <property type="term" value="F:peptidase activity"/>
    <property type="evidence" value="ECO:0007669"/>
    <property type="project" value="UniProtKB-KW"/>
</dbReference>
<dbReference type="Pfam" id="PF19955">
    <property type="entry name" value="EAD1"/>
    <property type="match status" value="1"/>
</dbReference>